<sequence length="92" mass="9767">MPVCSTHIPCLMIVNHATQPAISTATTDKTWRQTRASAIVSGTRTRLLVATARTARLLPVRMGEHSTPLAAGVSVLLDSVDSTAVTRVLTKS</sequence>
<gene>
    <name evidence="1" type="ORF">MAR_013125</name>
</gene>
<evidence type="ECO:0000313" key="2">
    <source>
        <dbReference type="Proteomes" id="UP001164746"/>
    </source>
</evidence>
<dbReference type="EMBL" id="CP111026">
    <property type="protein sequence ID" value="WAR27421.1"/>
    <property type="molecule type" value="Genomic_DNA"/>
</dbReference>
<keyword evidence="2" id="KW-1185">Reference proteome</keyword>
<organism evidence="1 2">
    <name type="scientific">Mya arenaria</name>
    <name type="common">Soft-shell clam</name>
    <dbReference type="NCBI Taxonomy" id="6604"/>
    <lineage>
        <taxon>Eukaryota</taxon>
        <taxon>Metazoa</taxon>
        <taxon>Spiralia</taxon>
        <taxon>Lophotrochozoa</taxon>
        <taxon>Mollusca</taxon>
        <taxon>Bivalvia</taxon>
        <taxon>Autobranchia</taxon>
        <taxon>Heteroconchia</taxon>
        <taxon>Euheterodonta</taxon>
        <taxon>Imparidentia</taxon>
        <taxon>Neoheterodontei</taxon>
        <taxon>Myida</taxon>
        <taxon>Myoidea</taxon>
        <taxon>Myidae</taxon>
        <taxon>Mya</taxon>
    </lineage>
</organism>
<name>A0ABY7G2Y9_MYAAR</name>
<dbReference type="Proteomes" id="UP001164746">
    <property type="component" value="Chromosome 15"/>
</dbReference>
<reference evidence="1" key="1">
    <citation type="submission" date="2022-11" db="EMBL/GenBank/DDBJ databases">
        <title>Centuries of genome instability and evolution in soft-shell clam transmissible cancer (bioRxiv).</title>
        <authorList>
            <person name="Hart S.F.M."/>
            <person name="Yonemitsu M.A."/>
            <person name="Giersch R.M."/>
            <person name="Beal B.F."/>
            <person name="Arriagada G."/>
            <person name="Davis B.W."/>
            <person name="Ostrander E.A."/>
            <person name="Goff S.P."/>
            <person name="Metzger M.J."/>
        </authorList>
    </citation>
    <scope>NUCLEOTIDE SEQUENCE</scope>
    <source>
        <strain evidence="1">MELC-2E11</strain>
        <tissue evidence="1">Siphon/mantle</tissue>
    </source>
</reference>
<accession>A0ABY7G2Y9</accession>
<proteinExistence type="predicted"/>
<evidence type="ECO:0000313" key="1">
    <source>
        <dbReference type="EMBL" id="WAR27421.1"/>
    </source>
</evidence>
<protein>
    <submittedName>
        <fullName evidence="1">Uncharacterized protein</fullName>
    </submittedName>
</protein>